<evidence type="ECO:0000256" key="2">
    <source>
        <dbReference type="ARBA" id="ARBA00011738"/>
    </source>
</evidence>
<evidence type="ECO:0000256" key="11">
    <source>
        <dbReference type="PIRSR" id="PIRSR605478-1"/>
    </source>
</evidence>
<feature type="binding site" evidence="12">
    <location>
        <position position="458"/>
    </location>
    <ligand>
        <name>substrate</name>
    </ligand>
</feature>
<dbReference type="InterPro" id="IPR005475">
    <property type="entry name" value="Transketolase-like_Pyr-bd"/>
</dbReference>
<dbReference type="PROSITE" id="PS00801">
    <property type="entry name" value="TRANSKETOLASE_1"/>
    <property type="match status" value="1"/>
</dbReference>
<dbReference type="EC" id="2.2.1.1" evidence="3 10"/>
<feature type="binding site" evidence="12">
    <location>
        <position position="381"/>
    </location>
    <ligand>
        <name>substrate</name>
    </ligand>
</feature>
<comment type="cofactor">
    <cofactor evidence="16">
        <name>Mg(2+)</name>
        <dbReference type="ChEBI" id="CHEBI:18420"/>
    </cofactor>
    <cofactor evidence="16">
        <name>Ca(2+)</name>
        <dbReference type="ChEBI" id="CHEBI:29108"/>
    </cofactor>
    <cofactor evidence="16">
        <name>Mn(2+)</name>
        <dbReference type="ChEBI" id="CHEBI:29035"/>
    </cofactor>
    <cofactor evidence="16">
        <name>Co(2+)</name>
        <dbReference type="ChEBI" id="CHEBI:48828"/>
    </cofactor>
    <text evidence="16">Binds 1 Mg(2+) ion per subunit. Can also utilize other divalent metal cations, such as Ca(2+), Mn(2+) and Co(2+).</text>
</comment>
<accession>M1ZER4</accession>
<dbReference type="InterPro" id="IPR005474">
    <property type="entry name" value="Transketolase_N"/>
</dbReference>
<dbReference type="FunFam" id="3.40.50.970:FF:000003">
    <property type="entry name" value="Transketolase"/>
    <property type="match status" value="1"/>
</dbReference>
<evidence type="ECO:0000256" key="15">
    <source>
        <dbReference type="PIRSR" id="PIRSR605478-5"/>
    </source>
</evidence>
<dbReference type="InterPro" id="IPR020826">
    <property type="entry name" value="Transketolase_BS"/>
</dbReference>
<feature type="binding site" evidence="13">
    <location>
        <position position="66"/>
    </location>
    <ligand>
        <name>thiamine diphosphate</name>
        <dbReference type="ChEBI" id="CHEBI:58937"/>
    </ligand>
</feature>
<comment type="similarity">
    <text evidence="1 16">Belongs to the transketolase family.</text>
</comment>
<dbReference type="GO" id="GO:0005829">
    <property type="term" value="C:cytosol"/>
    <property type="evidence" value="ECO:0007669"/>
    <property type="project" value="TreeGrafter"/>
</dbReference>
<feature type="binding site" evidence="12">
    <location>
        <position position="26"/>
    </location>
    <ligand>
        <name>substrate</name>
    </ligand>
</feature>
<comment type="cofactor">
    <cofactor evidence="14">
        <name>Mg(2+)</name>
        <dbReference type="ChEBI" id="CHEBI:18420"/>
    </cofactor>
    <text evidence="14">Binds 1 Mg(2+) ion per subunit. Can also utilize other divalent metal cations, such as Ca(2+), Mn(2+) and Co(2+).</text>
</comment>
<feature type="binding site" evidence="12">
    <location>
        <position position="354"/>
    </location>
    <ligand>
        <name>substrate</name>
    </ligand>
</feature>
<evidence type="ECO:0000256" key="1">
    <source>
        <dbReference type="ARBA" id="ARBA00007131"/>
    </source>
</evidence>
<evidence type="ECO:0000256" key="12">
    <source>
        <dbReference type="PIRSR" id="PIRSR605478-2"/>
    </source>
</evidence>
<dbReference type="InterPro" id="IPR055152">
    <property type="entry name" value="Transketolase-like_C_2"/>
</dbReference>
<feature type="binding site" evidence="14">
    <location>
        <position position="155"/>
    </location>
    <ligand>
        <name>Mg(2+)</name>
        <dbReference type="ChEBI" id="CHEBI:18420"/>
    </ligand>
</feature>
<gene>
    <name evidence="18" type="primary">tkt</name>
    <name evidence="18" type="ORF">CUESP1_0149</name>
</gene>
<comment type="cofactor">
    <cofactor evidence="13">
        <name>thiamine diphosphate</name>
        <dbReference type="ChEBI" id="CHEBI:58937"/>
    </cofactor>
    <text evidence="13">Binds 1 thiamine pyrophosphate per subunit. During the reaction, the substrate forms a covalent intermediate with the cofactor.</text>
</comment>
<feature type="binding site" evidence="13">
    <location>
        <position position="156"/>
    </location>
    <ligand>
        <name>thiamine diphosphate</name>
        <dbReference type="ChEBI" id="CHEBI:58937"/>
    </ligand>
</feature>
<dbReference type="InterPro" id="IPR033247">
    <property type="entry name" value="Transketolase_fam"/>
</dbReference>
<evidence type="ECO:0000259" key="17">
    <source>
        <dbReference type="SMART" id="SM00861"/>
    </source>
</evidence>
<feature type="active site" description="Proton donor" evidence="11">
    <location>
        <position position="408"/>
    </location>
</feature>
<comment type="catalytic activity">
    <reaction evidence="9 16">
        <text>D-sedoheptulose 7-phosphate + D-glyceraldehyde 3-phosphate = aldehydo-D-ribose 5-phosphate + D-xylulose 5-phosphate</text>
        <dbReference type="Rhea" id="RHEA:10508"/>
        <dbReference type="ChEBI" id="CHEBI:57483"/>
        <dbReference type="ChEBI" id="CHEBI:57737"/>
        <dbReference type="ChEBI" id="CHEBI:58273"/>
        <dbReference type="ChEBI" id="CHEBI:59776"/>
        <dbReference type="EC" id="2.2.1.1"/>
    </reaction>
</comment>
<keyword evidence="5 16" id="KW-0808">Transferase</keyword>
<dbReference type="FunFam" id="3.40.50.920:FF:000003">
    <property type="entry name" value="Transketolase"/>
    <property type="match status" value="1"/>
</dbReference>
<dbReference type="FunFam" id="3.40.50.970:FF:000004">
    <property type="entry name" value="Transketolase"/>
    <property type="match status" value="1"/>
</dbReference>
<dbReference type="GO" id="GO:0006098">
    <property type="term" value="P:pentose-phosphate shunt"/>
    <property type="evidence" value="ECO:0007669"/>
    <property type="project" value="TreeGrafter"/>
</dbReference>
<dbReference type="Pfam" id="PF22613">
    <property type="entry name" value="Transketolase_C_1"/>
    <property type="match status" value="1"/>
</dbReference>
<evidence type="ECO:0000313" key="19">
    <source>
        <dbReference type="Proteomes" id="UP000245423"/>
    </source>
</evidence>
<dbReference type="AlphaFoldDB" id="M1ZER4"/>
<dbReference type="Pfam" id="PF02779">
    <property type="entry name" value="Transket_pyr"/>
    <property type="match status" value="1"/>
</dbReference>
<feature type="binding site" evidence="13">
    <location>
        <position position="434"/>
    </location>
    <ligand>
        <name>thiamine diphosphate</name>
        <dbReference type="ChEBI" id="CHEBI:58937"/>
    </ligand>
</feature>
<feature type="site" description="Important for catalytic activity" evidence="15">
    <location>
        <position position="26"/>
    </location>
</feature>
<evidence type="ECO:0000313" key="18">
    <source>
        <dbReference type="EMBL" id="SHD75548.1"/>
    </source>
</evidence>
<feature type="binding site" evidence="12">
    <location>
        <position position="466"/>
    </location>
    <ligand>
        <name>substrate</name>
    </ligand>
</feature>
<dbReference type="PROSITE" id="PS00802">
    <property type="entry name" value="TRANSKETOLASE_2"/>
    <property type="match status" value="1"/>
</dbReference>
<proteinExistence type="inferred from homology"/>
<evidence type="ECO:0000256" key="16">
    <source>
        <dbReference type="RuleBase" id="RU004996"/>
    </source>
</evidence>
<evidence type="ECO:0000256" key="3">
    <source>
        <dbReference type="ARBA" id="ARBA00013152"/>
    </source>
</evidence>
<sequence length="658" mass="72956">MNIDELTINTLRVLSAEAVETAKSGHPGLPLGAAPAAYTLWAKIMRHNPKNPNWVNRDRFILSAGHGSMLLYSLLHLFGYGLDKEELKNFRQLDSKTPGHPEYGHTIGVEATTGPLGQGFANGVGMAMAEAHLAAYFNRPRHNIIDHYTYVLSGDGCLMEGISYEAASLAGHLGLGKLIVLYDSNSITIEGGTDLAFTEDVPKRFQALGWETYRVDDGNDIEKIEETIVKAKENTSKPSLIEIKTEIGYGSPKQGKSSAHGEPLGEENLKELKNFLGWKEKEEFTVPEEVKEHMKKLIEKGIEAEEDCKRKWKSYKEEYPDLAKELAKWMDLEIPKDYLESEEFWSFEKDISTREASGLLINRLAEKIPNLMGGSADLAPSNKTTMKERKVFSSDDYTGSNIHFGVREHAMGAILNGMALHGGLRVYGGTFLVFSDYMKPAMRLAALMNLPIIYVLTHDSIGVGEDGPTHQPIEHLAMLRSMPNMTTIRPADARETSAAWYRALTKEGPTALILTRQGLPLLKGTGKEALKGGYILKEDGKVDIILMGTGSEVQLIYEASNKLKEKGIGTKVVSMPSWEIFEEQTEEYKEKVLPKEITNRLAVEAASSLGWHKYVGSNGKVLGLKDFGASAPGNELFERFGFTVDRIVEEALELLEDR</sequence>
<evidence type="ECO:0000256" key="7">
    <source>
        <dbReference type="ARBA" id="ARBA00022842"/>
    </source>
</evidence>
<feature type="domain" description="Transketolase-like pyrimidine-binding" evidence="17">
    <location>
        <begin position="351"/>
        <end position="521"/>
    </location>
</feature>
<feature type="site" description="Important for catalytic activity" evidence="15">
    <location>
        <position position="260"/>
    </location>
</feature>
<dbReference type="RefSeq" id="WP_005586996.1">
    <property type="nucleotide sequence ID" value="NZ_LT669839.1"/>
</dbReference>
<dbReference type="CDD" id="cd02012">
    <property type="entry name" value="TPP_TK"/>
    <property type="match status" value="1"/>
</dbReference>
<evidence type="ECO:0000256" key="14">
    <source>
        <dbReference type="PIRSR" id="PIRSR605478-4"/>
    </source>
</evidence>
<dbReference type="EMBL" id="LT669839">
    <property type="protein sequence ID" value="SHD75548.1"/>
    <property type="molecule type" value="Genomic_DNA"/>
</dbReference>
<keyword evidence="7 14" id="KW-0460">Magnesium</keyword>
<evidence type="ECO:0000256" key="8">
    <source>
        <dbReference type="ARBA" id="ARBA00023052"/>
    </source>
</evidence>
<dbReference type="InterPro" id="IPR005478">
    <property type="entry name" value="Transketolase_bac-like"/>
</dbReference>
<feature type="binding site" evidence="13">
    <location>
        <position position="260"/>
    </location>
    <ligand>
        <name>thiamine diphosphate</name>
        <dbReference type="ChEBI" id="CHEBI:58937"/>
    </ligand>
</feature>
<evidence type="ECO:0000256" key="13">
    <source>
        <dbReference type="PIRSR" id="PIRSR605478-3"/>
    </source>
</evidence>
<feature type="binding site" evidence="12">
    <location>
        <position position="516"/>
    </location>
    <ligand>
        <name>substrate</name>
    </ligand>
</feature>
<dbReference type="InterPro" id="IPR009014">
    <property type="entry name" value="Transketo_C/PFOR_II"/>
</dbReference>
<comment type="subunit">
    <text evidence="2 16">Homodimer.</text>
</comment>
<comment type="function">
    <text evidence="16">Catalyzes the transfer of a two-carbon ketol group from a ketose donor to an aldose acceptor, via a covalent intermediate with the cofactor thiamine pyrophosphate.</text>
</comment>
<organism evidence="18 19">
    <name type="scientific">[Clostridium] ultunense Esp</name>
    <dbReference type="NCBI Taxonomy" id="1288971"/>
    <lineage>
        <taxon>Bacteria</taxon>
        <taxon>Bacillati</taxon>
        <taxon>Bacillota</taxon>
        <taxon>Tissierellia</taxon>
        <taxon>Tissierellales</taxon>
        <taxon>Tepidimicrobiaceae</taxon>
        <taxon>Schnuerera</taxon>
    </lineage>
</organism>
<dbReference type="Pfam" id="PF00456">
    <property type="entry name" value="Transketolase_N"/>
    <property type="match status" value="1"/>
</dbReference>
<dbReference type="HOGENOM" id="CLU_009227_0_0_9"/>
<feature type="binding site" evidence="12">
    <location>
        <position position="470"/>
    </location>
    <ligand>
        <name>substrate</name>
    </ligand>
</feature>
<dbReference type="SUPFAM" id="SSF52518">
    <property type="entry name" value="Thiamin diphosphate-binding fold (THDP-binding)"/>
    <property type="match status" value="2"/>
</dbReference>
<dbReference type="GO" id="GO:0046872">
    <property type="term" value="F:metal ion binding"/>
    <property type="evidence" value="ECO:0007669"/>
    <property type="project" value="UniProtKB-KW"/>
</dbReference>
<feature type="binding site" evidence="14">
    <location>
        <position position="185"/>
    </location>
    <ligand>
        <name>Mg(2+)</name>
        <dbReference type="ChEBI" id="CHEBI:18420"/>
    </ligand>
</feature>
<reference evidence="18 19" key="1">
    <citation type="submission" date="2016-11" db="EMBL/GenBank/DDBJ databases">
        <authorList>
            <person name="Manzoor S."/>
        </authorList>
    </citation>
    <scope>NUCLEOTIDE SEQUENCE [LARGE SCALE GENOMIC DNA]</scope>
    <source>
        <strain evidence="18">Clostridium ultunense strain Esp</strain>
    </source>
</reference>
<dbReference type="Gene3D" id="3.40.50.970">
    <property type="match status" value="2"/>
</dbReference>
<dbReference type="CDD" id="cd07033">
    <property type="entry name" value="TPP_PYR_DXS_TK_like"/>
    <property type="match status" value="1"/>
</dbReference>
<evidence type="ECO:0000256" key="10">
    <source>
        <dbReference type="NCBIfam" id="TIGR00232"/>
    </source>
</evidence>
<keyword evidence="8 13" id="KW-0786">Thiamine pyrophosphate</keyword>
<dbReference type="PANTHER" id="PTHR43522">
    <property type="entry name" value="TRANSKETOLASE"/>
    <property type="match status" value="1"/>
</dbReference>
<name>M1ZER4_9FIRM</name>
<evidence type="ECO:0000256" key="4">
    <source>
        <dbReference type="ARBA" id="ARBA00016662"/>
    </source>
</evidence>
<dbReference type="InterPro" id="IPR029061">
    <property type="entry name" value="THDP-binding"/>
</dbReference>
<dbReference type="SMART" id="SM00861">
    <property type="entry name" value="Transket_pyr"/>
    <property type="match status" value="1"/>
</dbReference>
<keyword evidence="16" id="KW-0106">Calcium</keyword>
<dbReference type="NCBIfam" id="TIGR00232">
    <property type="entry name" value="tktlase_bact"/>
    <property type="match status" value="1"/>
</dbReference>
<feature type="binding site" evidence="13">
    <location>
        <position position="185"/>
    </location>
    <ligand>
        <name>thiamine diphosphate</name>
        <dbReference type="ChEBI" id="CHEBI:58937"/>
    </ligand>
</feature>
<dbReference type="PANTHER" id="PTHR43522:SF2">
    <property type="entry name" value="TRANSKETOLASE 1-RELATED"/>
    <property type="match status" value="1"/>
</dbReference>
<dbReference type="OrthoDB" id="8732661at2"/>
<feature type="binding site" evidence="13">
    <location>
        <begin position="114"/>
        <end position="116"/>
    </location>
    <ligand>
        <name>thiamine diphosphate</name>
        <dbReference type="ChEBI" id="CHEBI:58937"/>
    </ligand>
</feature>
<evidence type="ECO:0000256" key="5">
    <source>
        <dbReference type="ARBA" id="ARBA00022679"/>
    </source>
</evidence>
<dbReference type="SUPFAM" id="SSF52922">
    <property type="entry name" value="TK C-terminal domain-like"/>
    <property type="match status" value="1"/>
</dbReference>
<feature type="binding site" evidence="12">
    <location>
        <position position="260"/>
    </location>
    <ligand>
        <name>substrate</name>
    </ligand>
</feature>
<evidence type="ECO:0000256" key="9">
    <source>
        <dbReference type="ARBA" id="ARBA00049473"/>
    </source>
</evidence>
<dbReference type="InterPro" id="IPR049557">
    <property type="entry name" value="Transketolase_CS"/>
</dbReference>
<keyword evidence="19" id="KW-1185">Reference proteome</keyword>
<dbReference type="GO" id="GO:0004802">
    <property type="term" value="F:transketolase activity"/>
    <property type="evidence" value="ECO:0007669"/>
    <property type="project" value="UniProtKB-UniRule"/>
</dbReference>
<dbReference type="Gene3D" id="3.40.50.920">
    <property type="match status" value="1"/>
</dbReference>
<dbReference type="Proteomes" id="UP000245423">
    <property type="component" value="Chromosome 1"/>
</dbReference>
<protein>
    <recommendedName>
        <fullName evidence="4 10">Transketolase</fullName>
        <ecNumber evidence="3 10">2.2.1.1</ecNumber>
    </recommendedName>
</protein>
<feature type="binding site" evidence="14">
    <location>
        <position position="187"/>
    </location>
    <ligand>
        <name>Mg(2+)</name>
        <dbReference type="ChEBI" id="CHEBI:18420"/>
    </ligand>
</feature>
<evidence type="ECO:0000256" key="6">
    <source>
        <dbReference type="ARBA" id="ARBA00022723"/>
    </source>
</evidence>
<keyword evidence="6 14" id="KW-0479">Metal-binding</keyword>